<evidence type="ECO:0000313" key="12">
    <source>
        <dbReference type="EMBL" id="KAK9017339.1"/>
    </source>
</evidence>
<dbReference type="PANTHER" id="PTHR31238">
    <property type="entry name" value="GERMIN-LIKE PROTEIN SUBFAMILY 3 MEMBER 3"/>
    <property type="match status" value="1"/>
</dbReference>
<keyword evidence="3" id="KW-0052">Apoplast</keyword>
<keyword evidence="13" id="KW-1185">Reference proteome</keyword>
<evidence type="ECO:0000313" key="13">
    <source>
        <dbReference type="Proteomes" id="UP001396334"/>
    </source>
</evidence>
<dbReference type="SMART" id="SM00835">
    <property type="entry name" value="Cupin_1"/>
    <property type="match status" value="2"/>
</dbReference>
<evidence type="ECO:0000256" key="10">
    <source>
        <dbReference type="SAM" id="SignalP"/>
    </source>
</evidence>
<dbReference type="Proteomes" id="UP001396334">
    <property type="component" value="Unassembled WGS sequence"/>
</dbReference>
<feature type="domain" description="Cupin type-1" evidence="11">
    <location>
        <begin position="65"/>
        <end position="215"/>
    </location>
</feature>
<dbReference type="PRINTS" id="PR00325">
    <property type="entry name" value="GERMIN"/>
</dbReference>
<keyword evidence="7" id="KW-1015">Disulfide bond</keyword>
<evidence type="ECO:0000256" key="7">
    <source>
        <dbReference type="ARBA" id="ARBA00023157"/>
    </source>
</evidence>
<dbReference type="InterPro" id="IPR001929">
    <property type="entry name" value="Germin"/>
</dbReference>
<keyword evidence="4" id="KW-0964">Secreted</keyword>
<evidence type="ECO:0000256" key="4">
    <source>
        <dbReference type="ARBA" id="ARBA00022525"/>
    </source>
</evidence>
<organism evidence="12 13">
    <name type="scientific">Hibiscus sabdariffa</name>
    <name type="common">roselle</name>
    <dbReference type="NCBI Taxonomy" id="183260"/>
    <lineage>
        <taxon>Eukaryota</taxon>
        <taxon>Viridiplantae</taxon>
        <taxon>Streptophyta</taxon>
        <taxon>Embryophyta</taxon>
        <taxon>Tracheophyta</taxon>
        <taxon>Spermatophyta</taxon>
        <taxon>Magnoliopsida</taxon>
        <taxon>eudicotyledons</taxon>
        <taxon>Gunneridae</taxon>
        <taxon>Pentapetalae</taxon>
        <taxon>rosids</taxon>
        <taxon>malvids</taxon>
        <taxon>Malvales</taxon>
        <taxon>Malvaceae</taxon>
        <taxon>Malvoideae</taxon>
        <taxon>Hibiscus</taxon>
    </lineage>
</organism>
<feature type="signal peptide" evidence="10">
    <location>
        <begin position="1"/>
        <end position="24"/>
    </location>
</feature>
<keyword evidence="9" id="KW-0464">Manganese</keyword>
<dbReference type="CDD" id="cd02241">
    <property type="entry name" value="cupin_OxOx"/>
    <property type="match status" value="2"/>
</dbReference>
<dbReference type="PROSITE" id="PS00725">
    <property type="entry name" value="GERMIN"/>
    <property type="match status" value="2"/>
</dbReference>
<evidence type="ECO:0000256" key="1">
    <source>
        <dbReference type="ARBA" id="ARBA00004271"/>
    </source>
</evidence>
<protein>
    <recommendedName>
        <fullName evidence="11">Cupin type-1 domain-containing protein</fullName>
    </recommendedName>
</protein>
<dbReference type="Pfam" id="PF00190">
    <property type="entry name" value="Cupin_1"/>
    <property type="match status" value="2"/>
</dbReference>
<accession>A0ABR2RWV7</accession>
<dbReference type="InterPro" id="IPR011051">
    <property type="entry name" value="RmlC_Cupin_sf"/>
</dbReference>
<dbReference type="InterPro" id="IPR014710">
    <property type="entry name" value="RmlC-like_jellyroll"/>
</dbReference>
<keyword evidence="8" id="KW-0325">Glycoprotein</keyword>
<dbReference type="InterPro" id="IPR019780">
    <property type="entry name" value="Germin_Mn-BS"/>
</dbReference>
<gene>
    <name evidence="12" type="ORF">V6N11_079818</name>
</gene>
<evidence type="ECO:0000256" key="5">
    <source>
        <dbReference type="ARBA" id="ARBA00022723"/>
    </source>
</evidence>
<evidence type="ECO:0000256" key="9">
    <source>
        <dbReference type="ARBA" id="ARBA00023211"/>
    </source>
</evidence>
<comment type="similarity">
    <text evidence="2">Belongs to the germin family.</text>
</comment>
<evidence type="ECO:0000256" key="8">
    <source>
        <dbReference type="ARBA" id="ARBA00023180"/>
    </source>
</evidence>
<comment type="subcellular location">
    <subcellularLocation>
        <location evidence="1">Secreted</location>
        <location evidence="1">Extracellular space</location>
        <location evidence="1">Apoplast</location>
    </subcellularLocation>
</comment>
<evidence type="ECO:0000259" key="11">
    <source>
        <dbReference type="SMART" id="SM00835"/>
    </source>
</evidence>
<dbReference type="EMBL" id="JBBPBN010000020">
    <property type="protein sequence ID" value="KAK9017339.1"/>
    <property type="molecule type" value="Genomic_DNA"/>
</dbReference>
<dbReference type="InterPro" id="IPR006045">
    <property type="entry name" value="Cupin_1"/>
</dbReference>
<feature type="chain" id="PRO_5046027351" description="Cupin type-1 domain-containing protein" evidence="10">
    <location>
        <begin position="25"/>
        <end position="463"/>
    </location>
</feature>
<dbReference type="Gene3D" id="2.60.120.10">
    <property type="entry name" value="Jelly Rolls"/>
    <property type="match status" value="2"/>
</dbReference>
<evidence type="ECO:0000256" key="6">
    <source>
        <dbReference type="ARBA" id="ARBA00022729"/>
    </source>
</evidence>
<dbReference type="PROSITE" id="PS51257">
    <property type="entry name" value="PROKAR_LIPOPROTEIN"/>
    <property type="match status" value="1"/>
</dbReference>
<sequence length="463" mass="50158">MKGIHSIFLACFLVSAFACFLASAFDPSPLQDFCVAINDPTDAVFVNGKFCKDPKLAVADDFFFSGLNKPGNTYNQVGSNVTTVNVDQIPGLNTLGISLVRIDYAPYGENPPHTHPRGTEILVVVQGTLYVGFVTSNPENRLITKILYPGDVSVFPIGLIHFQYNVGNTPAVAFAGLSSQNAGVITIANAVFGSNPPINPDVLTKAFQLDKNMDQRYLMLLLQLHGKLMLDVSFHSAYTLCGRNPDTLMLVLQFHVSAFACFLASAFDPSPLQDFCVAIDDPKNAVFVNGKFCKDPKLAVADDFFFSGLNKPRNTYNRVGSNVTTVNVDQIPGLNTLGISLVRIDYAPYGENPPHTHPRGTEILVVVQGTLYVGFVTSNPENRLITKILYPGDVFVFPIGLIHFQYNLGNTAAVAFAGLSSQNAGVITIANAVFGSNPPINPDVLTKAFQLDKNVVTHLQSIF</sequence>
<evidence type="ECO:0000256" key="3">
    <source>
        <dbReference type="ARBA" id="ARBA00022523"/>
    </source>
</evidence>
<evidence type="ECO:0000256" key="2">
    <source>
        <dbReference type="ARBA" id="ARBA00007456"/>
    </source>
</evidence>
<reference evidence="12 13" key="1">
    <citation type="journal article" date="2024" name="G3 (Bethesda)">
        <title>Genome assembly of Hibiscus sabdariffa L. provides insights into metabolisms of medicinal natural products.</title>
        <authorList>
            <person name="Kim T."/>
        </authorList>
    </citation>
    <scope>NUCLEOTIDE SEQUENCE [LARGE SCALE GENOMIC DNA]</scope>
    <source>
        <strain evidence="12">TK-2024</strain>
        <tissue evidence="12">Old leaves</tissue>
    </source>
</reference>
<proteinExistence type="inferred from homology"/>
<comment type="caution">
    <text evidence="12">The sequence shown here is derived from an EMBL/GenBank/DDBJ whole genome shotgun (WGS) entry which is preliminary data.</text>
</comment>
<keyword evidence="6 10" id="KW-0732">Signal</keyword>
<dbReference type="SUPFAM" id="SSF51182">
    <property type="entry name" value="RmlC-like cupins"/>
    <property type="match status" value="2"/>
</dbReference>
<keyword evidence="5" id="KW-0479">Metal-binding</keyword>
<feature type="domain" description="Cupin type-1" evidence="11">
    <location>
        <begin position="307"/>
        <end position="457"/>
    </location>
</feature>
<name>A0ABR2RWV7_9ROSI</name>